<dbReference type="PANTHER" id="PTHR11102:SF147">
    <property type="entry name" value="SEL1L ADAPTOR SUBUNIT OF ERAD E3 UBIQUITIN LIGASE"/>
    <property type="match status" value="1"/>
</dbReference>
<dbReference type="RefSeq" id="WP_169922795.1">
    <property type="nucleotide sequence ID" value="NZ_CAWNOJ010000029.1"/>
</dbReference>
<dbReference type="PROSITE" id="PS51257">
    <property type="entry name" value="PROKAR_LIPOPROTEIN"/>
    <property type="match status" value="1"/>
</dbReference>
<sequence>MNNFFKSLIIPLSVLMGGCSHNNGMPKMNDGDLLKEANDLYWNKKEYNKAFDYYLYLSNKDDMVAMNNLGFMYERGEGVRQDYQKAFEYYSKAAKKRSF</sequence>
<organism evidence="1 2">
    <name type="scientific">Xenorhabdus ehlersii</name>
    <dbReference type="NCBI Taxonomy" id="290111"/>
    <lineage>
        <taxon>Bacteria</taxon>
        <taxon>Pseudomonadati</taxon>
        <taxon>Pseudomonadota</taxon>
        <taxon>Gammaproteobacteria</taxon>
        <taxon>Enterobacterales</taxon>
        <taxon>Morganellaceae</taxon>
        <taxon>Xenorhabdus</taxon>
    </lineage>
</organism>
<dbReference type="Pfam" id="PF08238">
    <property type="entry name" value="Sel1"/>
    <property type="match status" value="2"/>
</dbReference>
<dbReference type="InterPro" id="IPR006597">
    <property type="entry name" value="Sel1-like"/>
</dbReference>
<dbReference type="EMBL" id="NIBT01000018">
    <property type="protein sequence ID" value="PHM22953.1"/>
    <property type="molecule type" value="Genomic_DNA"/>
</dbReference>
<protein>
    <submittedName>
        <fullName evidence="1">Dot/Icm type IV secretion system effector LpnE</fullName>
    </submittedName>
</protein>
<gene>
    <name evidence="1" type="ORF">Xehl_03185</name>
</gene>
<name>A0A2D0IM99_9GAMM</name>
<dbReference type="GO" id="GO:0036503">
    <property type="term" value="P:ERAD pathway"/>
    <property type="evidence" value="ECO:0007669"/>
    <property type="project" value="TreeGrafter"/>
</dbReference>
<evidence type="ECO:0000313" key="1">
    <source>
        <dbReference type="EMBL" id="PHM22953.1"/>
    </source>
</evidence>
<comment type="caution">
    <text evidence="1">The sequence shown here is derived from an EMBL/GenBank/DDBJ whole genome shotgun (WGS) entry which is preliminary data.</text>
</comment>
<dbReference type="AlphaFoldDB" id="A0A2D0IM99"/>
<dbReference type="InterPro" id="IPR011990">
    <property type="entry name" value="TPR-like_helical_dom_sf"/>
</dbReference>
<dbReference type="Proteomes" id="UP000225605">
    <property type="component" value="Unassembled WGS sequence"/>
</dbReference>
<dbReference type="InterPro" id="IPR050767">
    <property type="entry name" value="Sel1_AlgK"/>
</dbReference>
<accession>A0A2D0IM99</accession>
<dbReference type="Gene3D" id="1.25.40.10">
    <property type="entry name" value="Tetratricopeptide repeat domain"/>
    <property type="match status" value="1"/>
</dbReference>
<evidence type="ECO:0000313" key="2">
    <source>
        <dbReference type="Proteomes" id="UP000225605"/>
    </source>
</evidence>
<proteinExistence type="predicted"/>
<dbReference type="SUPFAM" id="SSF81901">
    <property type="entry name" value="HCP-like"/>
    <property type="match status" value="1"/>
</dbReference>
<dbReference type="SMART" id="SM00671">
    <property type="entry name" value="SEL1"/>
    <property type="match status" value="1"/>
</dbReference>
<reference evidence="1 2" key="1">
    <citation type="journal article" date="2017" name="Nat. Microbiol.">
        <title>Natural product diversity associated with the nematode symbionts Photorhabdus and Xenorhabdus.</title>
        <authorList>
            <person name="Tobias N.J."/>
            <person name="Wolff H."/>
            <person name="Djahanschiri B."/>
            <person name="Grundmann F."/>
            <person name="Kronenwerth M."/>
            <person name="Shi Y.M."/>
            <person name="Simonyi S."/>
            <person name="Grun P."/>
            <person name="Shapiro-Ilan D."/>
            <person name="Pidot S.J."/>
            <person name="Stinear T.P."/>
            <person name="Ebersberger I."/>
            <person name="Bode H.B."/>
        </authorList>
    </citation>
    <scope>NUCLEOTIDE SEQUENCE [LARGE SCALE GENOMIC DNA]</scope>
    <source>
        <strain evidence="1 2">DSM 16337</strain>
    </source>
</reference>
<dbReference type="PANTHER" id="PTHR11102">
    <property type="entry name" value="SEL-1-LIKE PROTEIN"/>
    <property type="match status" value="1"/>
</dbReference>